<name>A0A8H4QJB7_9AGAR</name>
<dbReference type="EMBL" id="JAACJL010000057">
    <property type="protein sequence ID" value="KAF4611978.1"/>
    <property type="molecule type" value="Genomic_DNA"/>
</dbReference>
<dbReference type="AlphaFoldDB" id="A0A8H4QJB7"/>
<dbReference type="GO" id="GO:0005763">
    <property type="term" value="C:mitochondrial small ribosomal subunit"/>
    <property type="evidence" value="ECO:0007669"/>
    <property type="project" value="TreeGrafter"/>
</dbReference>
<protein>
    <submittedName>
        <fullName evidence="1">Uncharacterized protein</fullName>
    </submittedName>
</protein>
<dbReference type="InterPro" id="IPR021036">
    <property type="entry name" value="Ribosomal_mS45"/>
</dbReference>
<dbReference type="Pfam" id="PF12298">
    <property type="entry name" value="Bot1p"/>
    <property type="match status" value="1"/>
</dbReference>
<accession>A0A8H4QJB7</accession>
<proteinExistence type="predicted"/>
<evidence type="ECO:0000313" key="1">
    <source>
        <dbReference type="EMBL" id="KAF4611978.1"/>
    </source>
</evidence>
<sequence>MFVHHHLPSSLRRPCLRSLPRLVASTSSAGQYRPITSSISRRAEVSETIAQENEIDEELPQIEDMATQNEGENTEKGPATYREFLEKIGNKYKFTNSKPRNWLSPNAPFPMNPSFKPPPPISNTQKTWMFDKFFGDPLKHSPRKLAGSLNMSLKRVDAILRLKGLERQFQKVSLISSLSLFDLQRKNGRMMLYSRLVFKTPTWYCQGDFLFPIISKSPLVMMRHNLHSRNGRHSVVPYIARNKGIPLQTGFQTGMEQLLGVYTHPTVSSDRRGGTTVDHFSRSDVDQADSLERAEKRDAARYRYERLYWESTPEDGREPVLPGILEDVKNKVHLKELAGKQRASRFLPKRLPRNPWVQRPATKSFIVTRTGRVPTRFVDVGADLLNVVELVKREKVHKHRLNHLRRRSASKNAQETS</sequence>
<dbReference type="GO" id="GO:0032543">
    <property type="term" value="P:mitochondrial translation"/>
    <property type="evidence" value="ECO:0007669"/>
    <property type="project" value="TreeGrafter"/>
</dbReference>
<evidence type="ECO:0000313" key="2">
    <source>
        <dbReference type="Proteomes" id="UP000521872"/>
    </source>
</evidence>
<dbReference type="PANTHER" id="PTHR28158">
    <property type="entry name" value="37S RIBOSOMAL PROTEIN S35, MITOCHONDRIAL"/>
    <property type="match status" value="1"/>
</dbReference>
<reference evidence="1 2" key="1">
    <citation type="submission" date="2019-12" db="EMBL/GenBank/DDBJ databases">
        <authorList>
            <person name="Floudas D."/>
            <person name="Bentzer J."/>
            <person name="Ahren D."/>
            <person name="Johansson T."/>
            <person name="Persson P."/>
            <person name="Tunlid A."/>
        </authorList>
    </citation>
    <scope>NUCLEOTIDE SEQUENCE [LARGE SCALE GENOMIC DNA]</scope>
    <source>
        <strain evidence="1 2">CBS 102.39</strain>
    </source>
</reference>
<dbReference type="PANTHER" id="PTHR28158:SF1">
    <property type="entry name" value="SMALL RIBOSOMAL SUBUNIT PROTEIN MS45"/>
    <property type="match status" value="1"/>
</dbReference>
<comment type="caution">
    <text evidence="1">The sequence shown here is derived from an EMBL/GenBank/DDBJ whole genome shotgun (WGS) entry which is preliminary data.</text>
</comment>
<organism evidence="1 2">
    <name type="scientific">Agrocybe pediades</name>
    <dbReference type="NCBI Taxonomy" id="84607"/>
    <lineage>
        <taxon>Eukaryota</taxon>
        <taxon>Fungi</taxon>
        <taxon>Dikarya</taxon>
        <taxon>Basidiomycota</taxon>
        <taxon>Agaricomycotina</taxon>
        <taxon>Agaricomycetes</taxon>
        <taxon>Agaricomycetidae</taxon>
        <taxon>Agaricales</taxon>
        <taxon>Agaricineae</taxon>
        <taxon>Strophariaceae</taxon>
        <taxon>Agrocybe</taxon>
    </lineage>
</organism>
<dbReference type="GO" id="GO:0003735">
    <property type="term" value="F:structural constituent of ribosome"/>
    <property type="evidence" value="ECO:0007669"/>
    <property type="project" value="TreeGrafter"/>
</dbReference>
<keyword evidence="2" id="KW-1185">Reference proteome</keyword>
<gene>
    <name evidence="1" type="ORF">D9613_004120</name>
</gene>
<dbReference type="Proteomes" id="UP000521872">
    <property type="component" value="Unassembled WGS sequence"/>
</dbReference>